<organism evidence="13 14">
    <name type="scientific">Pholiota conissans</name>
    <dbReference type="NCBI Taxonomy" id="109636"/>
    <lineage>
        <taxon>Eukaryota</taxon>
        <taxon>Fungi</taxon>
        <taxon>Dikarya</taxon>
        <taxon>Basidiomycota</taxon>
        <taxon>Agaricomycotina</taxon>
        <taxon>Agaricomycetes</taxon>
        <taxon>Agaricomycetidae</taxon>
        <taxon>Agaricales</taxon>
        <taxon>Agaricineae</taxon>
        <taxon>Strophariaceae</taxon>
        <taxon>Pholiota</taxon>
    </lineage>
</organism>
<keyword evidence="7 11" id="KW-1133">Transmembrane helix</keyword>
<evidence type="ECO:0000256" key="9">
    <source>
        <dbReference type="ARBA" id="ARBA00023136"/>
    </source>
</evidence>
<evidence type="ECO:0000256" key="1">
    <source>
        <dbReference type="ARBA" id="ARBA00002978"/>
    </source>
</evidence>
<evidence type="ECO:0000256" key="6">
    <source>
        <dbReference type="ARBA" id="ARBA00022692"/>
    </source>
</evidence>
<evidence type="ECO:0000256" key="7">
    <source>
        <dbReference type="ARBA" id="ARBA00022989"/>
    </source>
</evidence>
<evidence type="ECO:0000313" key="13">
    <source>
        <dbReference type="EMBL" id="KAF9476136.1"/>
    </source>
</evidence>
<dbReference type="GO" id="GO:0000139">
    <property type="term" value="C:Golgi membrane"/>
    <property type="evidence" value="ECO:0007669"/>
    <property type="project" value="UniProtKB-SubCell"/>
</dbReference>
<dbReference type="EMBL" id="MU155305">
    <property type="protein sequence ID" value="KAF9476136.1"/>
    <property type="molecule type" value="Genomic_DNA"/>
</dbReference>
<feature type="transmembrane region" description="Helical" evidence="11">
    <location>
        <begin position="125"/>
        <end position="143"/>
    </location>
</feature>
<protein>
    <recommendedName>
        <fullName evidence="4">Golgi apparatus membrane protein TVP38</fullName>
    </recommendedName>
    <alternativeName>
        <fullName evidence="5">Golgi apparatus membrane protein tvp38</fullName>
    </alternativeName>
</protein>
<dbReference type="PANTHER" id="PTHR47549">
    <property type="entry name" value="GOLGI APPARATUS MEMBRANE PROTEIN TVP38-RELATED"/>
    <property type="match status" value="1"/>
</dbReference>
<feature type="compositionally biased region" description="Polar residues" evidence="10">
    <location>
        <begin position="327"/>
        <end position="347"/>
    </location>
</feature>
<evidence type="ECO:0000256" key="11">
    <source>
        <dbReference type="SAM" id="Phobius"/>
    </source>
</evidence>
<evidence type="ECO:0000256" key="10">
    <source>
        <dbReference type="SAM" id="MobiDB-lite"/>
    </source>
</evidence>
<feature type="transmembrane region" description="Helical" evidence="11">
    <location>
        <begin position="86"/>
        <end position="105"/>
    </location>
</feature>
<evidence type="ECO:0000256" key="2">
    <source>
        <dbReference type="ARBA" id="ARBA00004653"/>
    </source>
</evidence>
<feature type="transmembrane region" description="Helical" evidence="11">
    <location>
        <begin position="150"/>
        <end position="171"/>
    </location>
</feature>
<dbReference type="Pfam" id="PF09335">
    <property type="entry name" value="VTT_dom"/>
    <property type="match status" value="1"/>
</dbReference>
<dbReference type="AlphaFoldDB" id="A0A9P6CQQ9"/>
<comment type="similarity">
    <text evidence="3">Belongs to the TVP38/TMEM64 family.</text>
</comment>
<evidence type="ECO:0000256" key="4">
    <source>
        <dbReference type="ARBA" id="ARBA00013533"/>
    </source>
</evidence>
<feature type="region of interest" description="Disordered" evidence="10">
    <location>
        <begin position="514"/>
        <end position="554"/>
    </location>
</feature>
<keyword evidence="14" id="KW-1185">Reference proteome</keyword>
<reference evidence="13" key="1">
    <citation type="submission" date="2020-11" db="EMBL/GenBank/DDBJ databases">
        <authorList>
            <consortium name="DOE Joint Genome Institute"/>
            <person name="Ahrendt S."/>
            <person name="Riley R."/>
            <person name="Andreopoulos W."/>
            <person name="Labutti K."/>
            <person name="Pangilinan J."/>
            <person name="Ruiz-Duenas F.J."/>
            <person name="Barrasa J.M."/>
            <person name="Sanchez-Garcia M."/>
            <person name="Camarero S."/>
            <person name="Miyauchi S."/>
            <person name="Serrano A."/>
            <person name="Linde D."/>
            <person name="Babiker R."/>
            <person name="Drula E."/>
            <person name="Ayuso-Fernandez I."/>
            <person name="Pacheco R."/>
            <person name="Padilla G."/>
            <person name="Ferreira P."/>
            <person name="Barriuso J."/>
            <person name="Kellner H."/>
            <person name="Castanera R."/>
            <person name="Alfaro M."/>
            <person name="Ramirez L."/>
            <person name="Pisabarro A.G."/>
            <person name="Kuo A."/>
            <person name="Tritt A."/>
            <person name="Lipzen A."/>
            <person name="He G."/>
            <person name="Yan M."/>
            <person name="Ng V."/>
            <person name="Cullen D."/>
            <person name="Martin F."/>
            <person name="Rosso M.-N."/>
            <person name="Henrissat B."/>
            <person name="Hibbett D."/>
            <person name="Martinez A.T."/>
            <person name="Grigoriev I.V."/>
        </authorList>
    </citation>
    <scope>NUCLEOTIDE SEQUENCE</scope>
    <source>
        <strain evidence="13">CIRM-BRFM 674</strain>
    </source>
</reference>
<feature type="region of interest" description="Disordered" evidence="10">
    <location>
        <begin position="1"/>
        <end position="64"/>
    </location>
</feature>
<dbReference type="PANTHER" id="PTHR47549:SF2">
    <property type="entry name" value="GOLGI APPARATUS MEMBRANE PROTEIN TVP38"/>
    <property type="match status" value="1"/>
</dbReference>
<feature type="compositionally biased region" description="Basic and acidic residues" evidence="10">
    <location>
        <begin position="520"/>
        <end position="532"/>
    </location>
</feature>
<evidence type="ECO:0000256" key="5">
    <source>
        <dbReference type="ARBA" id="ARBA00020673"/>
    </source>
</evidence>
<dbReference type="OrthoDB" id="166803at2759"/>
<accession>A0A9P6CQQ9</accession>
<comment type="caution">
    <text evidence="13">The sequence shown here is derived from an EMBL/GenBank/DDBJ whole genome shotgun (WGS) entry which is preliminary data.</text>
</comment>
<evidence type="ECO:0000259" key="12">
    <source>
        <dbReference type="Pfam" id="PF09335"/>
    </source>
</evidence>
<keyword evidence="9 11" id="KW-0472">Membrane</keyword>
<evidence type="ECO:0000256" key="3">
    <source>
        <dbReference type="ARBA" id="ARBA00008640"/>
    </source>
</evidence>
<gene>
    <name evidence="13" type="ORF">BDN70DRAFT_882777</name>
</gene>
<feature type="transmembrane region" description="Helical" evidence="11">
    <location>
        <begin position="277"/>
        <end position="298"/>
    </location>
</feature>
<evidence type="ECO:0000256" key="8">
    <source>
        <dbReference type="ARBA" id="ARBA00023034"/>
    </source>
</evidence>
<feature type="domain" description="VTT" evidence="12">
    <location>
        <begin position="145"/>
        <end position="258"/>
    </location>
</feature>
<dbReference type="InterPro" id="IPR051076">
    <property type="entry name" value="Golgi_membrane_TVP38/TMEM64"/>
</dbReference>
<feature type="transmembrane region" description="Helical" evidence="11">
    <location>
        <begin position="228"/>
        <end position="248"/>
    </location>
</feature>
<feature type="region of interest" description="Disordered" evidence="10">
    <location>
        <begin position="321"/>
        <end position="347"/>
    </location>
</feature>
<evidence type="ECO:0000313" key="14">
    <source>
        <dbReference type="Proteomes" id="UP000807469"/>
    </source>
</evidence>
<proteinExistence type="inferred from homology"/>
<comment type="subcellular location">
    <subcellularLocation>
        <location evidence="2">Golgi apparatus membrane</location>
        <topology evidence="2">Multi-pass membrane protein</topology>
    </subcellularLocation>
</comment>
<dbReference type="Proteomes" id="UP000807469">
    <property type="component" value="Unassembled WGS sequence"/>
</dbReference>
<sequence length="554" mass="61119">MQASQPQFGSGPAGYPPNQQLHAPGYLYPTTSAGTSTSTLETKVAQDPRLSRTPSPTPSEQKELDSGAIDWKTISRPGFWFRRDWLWFYVGFIVILVLTALITIYHTQIVHWLQPFTQWLHGFKFGWLVPIGILFVISFPPLFGHEIVAVLCGLVWGLWIGFGIVAAGTFLGEVGNFYAFKYCCRARGVKMEKNKMWYACLARVIRDGGFKIALIARLSAIPGHFTTAIFSTCGMGIIVFSLAAILSLPKQFITVYLGVILDSSSSSNAPKDTKSKIISDSVIGVTFLITVLAVWYLYRQMNKAKPLVIYDRRKARQAKMLKGASPYQRSGSSASTDVFNPNGSDSDIPLTQQHYQQWDANGKASGYTSDPTLIHAPKPRTNDAAFIPLTNPRDVEEGPVYGAHGRNDSTYSVGWEPTHNAYPTAQLNHLQHSQQPPRRNFEPEMGQTPTQATFVNNSSAVDWHPGTVAGPRQSFDNDSDEAYGGYEVVTPLVAGHRGMGHYQESTGTTFATAYTNSPEASHDELPNPHHEPNLPAGAYLPEPPDYSSRQNVGR</sequence>
<feature type="compositionally biased region" description="Polar residues" evidence="10">
    <location>
        <begin position="29"/>
        <end position="41"/>
    </location>
</feature>
<name>A0A9P6CQQ9_9AGAR</name>
<keyword evidence="8" id="KW-0333">Golgi apparatus</keyword>
<dbReference type="InterPro" id="IPR032816">
    <property type="entry name" value="VTT_dom"/>
</dbReference>
<keyword evidence="6 11" id="KW-0812">Transmembrane</keyword>
<comment type="function">
    <text evidence="1">Golgi membrane protein involved in vesicular trafficking and spindle migration.</text>
</comment>